<dbReference type="RefSeq" id="XP_016603676.1">
    <property type="nucleotide sequence ID" value="XM_016741484.1"/>
</dbReference>
<dbReference type="PIRSF" id="PIRSF026166">
    <property type="entry name" value="UCP026166"/>
    <property type="match status" value="1"/>
</dbReference>
<comment type="caution">
    <text evidence="2">The sequence shown here is derived from an EMBL/GenBank/DDBJ whole genome shotgun (WGS) entry which is preliminary data.</text>
</comment>
<feature type="transmembrane region" description="Helical" evidence="1">
    <location>
        <begin position="268"/>
        <end position="291"/>
    </location>
</feature>
<feature type="transmembrane region" description="Helical" evidence="1">
    <location>
        <begin position="21"/>
        <end position="45"/>
    </location>
</feature>
<evidence type="ECO:0000256" key="1">
    <source>
        <dbReference type="SAM" id="Phobius"/>
    </source>
</evidence>
<evidence type="ECO:0000313" key="2">
    <source>
        <dbReference type="EMBL" id="KGO63195.1"/>
    </source>
</evidence>
<dbReference type="STRING" id="27334.A0A0A2KFT1"/>
<dbReference type="VEuPathDB" id="FungiDB:PEXP_059370"/>
<accession>A0A0A2KFT1</accession>
<proteinExistence type="predicted"/>
<sequence>METAPDTTPPRWQRALKRIASLILHQWLIIGIGIVCALAYCFPNVAKQGGTIRSEYSIMYGVIAIIFLISGLSIPRQKLISHALNWRLHLIVQVISFLFIPAVVLAIVHIILTADPGEKIDRAVLAGYIFTACIPTTIASNVVMTRSAGGDDAAALVEVLLANILGPFVTAAWTITLIPKMAVFDPWRFGGGNLGSMYKEVFQQLGLSVLLPLFIGQLVRWTWPDRTASVMQKTKLPKMATFCLLLLIWATFSSCFATGALQTLSTQSIVFVILFNMILYITLTAVCFFCSRPPRIFSSRRWSKPIFKRMSPEETIAVCFCGPAKSTALGIPLLYAMWQPVDLFLKAKTSVPVLLYTTEQICVAHFFVQLFRWWHARIIEKEDLDNSTGDDVEVGMTEVSPGDHAGRVHEHTTV</sequence>
<dbReference type="EMBL" id="JQFZ01000015">
    <property type="protein sequence ID" value="KGO63195.1"/>
    <property type="molecule type" value="Genomic_DNA"/>
</dbReference>
<protein>
    <submittedName>
        <fullName evidence="2">Putative sodium bile acid cotransporter</fullName>
    </submittedName>
</protein>
<dbReference type="AlphaFoldDB" id="A0A0A2KFT1"/>
<dbReference type="PANTHER" id="PTHR18640:SF5">
    <property type="entry name" value="SODIUM_BILE ACID COTRANSPORTER 7"/>
    <property type="match status" value="1"/>
</dbReference>
<organism evidence="2 3">
    <name type="scientific">Penicillium expansum</name>
    <name type="common">Blue mold rot fungus</name>
    <dbReference type="NCBI Taxonomy" id="27334"/>
    <lineage>
        <taxon>Eukaryota</taxon>
        <taxon>Fungi</taxon>
        <taxon>Dikarya</taxon>
        <taxon>Ascomycota</taxon>
        <taxon>Pezizomycotina</taxon>
        <taxon>Eurotiomycetes</taxon>
        <taxon>Eurotiomycetidae</taxon>
        <taxon>Eurotiales</taxon>
        <taxon>Aspergillaceae</taxon>
        <taxon>Penicillium</taxon>
    </lineage>
</organism>
<dbReference type="GO" id="GO:0005886">
    <property type="term" value="C:plasma membrane"/>
    <property type="evidence" value="ECO:0007669"/>
    <property type="project" value="TreeGrafter"/>
</dbReference>
<evidence type="ECO:0000313" key="3">
    <source>
        <dbReference type="Proteomes" id="UP000030143"/>
    </source>
</evidence>
<feature type="transmembrane region" description="Helical" evidence="1">
    <location>
        <begin position="86"/>
        <end position="112"/>
    </location>
</feature>
<feature type="transmembrane region" description="Helical" evidence="1">
    <location>
        <begin position="201"/>
        <end position="219"/>
    </location>
</feature>
<feature type="transmembrane region" description="Helical" evidence="1">
    <location>
        <begin position="57"/>
        <end position="74"/>
    </location>
</feature>
<dbReference type="PANTHER" id="PTHR18640">
    <property type="entry name" value="SOLUTE CARRIER FAMILY 10 MEMBER 7"/>
    <property type="match status" value="1"/>
</dbReference>
<dbReference type="Gene3D" id="1.20.1530.20">
    <property type="match status" value="1"/>
</dbReference>
<feature type="transmembrane region" description="Helical" evidence="1">
    <location>
        <begin position="240"/>
        <end position="262"/>
    </location>
</feature>
<keyword evidence="1" id="KW-1133">Transmembrane helix</keyword>
<gene>
    <name evidence="2" type="ORF">PEX2_042090</name>
</gene>
<name>A0A0A2KFT1_PENEN</name>
<dbReference type="PhylomeDB" id="A0A0A2KFT1"/>
<dbReference type="HOGENOM" id="CLU_039013_3_1_1"/>
<feature type="transmembrane region" description="Helical" evidence="1">
    <location>
        <begin position="124"/>
        <end position="143"/>
    </location>
</feature>
<dbReference type="Pfam" id="PF13593">
    <property type="entry name" value="SBF_like"/>
    <property type="match status" value="1"/>
</dbReference>
<keyword evidence="1" id="KW-0472">Membrane</keyword>
<dbReference type="Proteomes" id="UP000030143">
    <property type="component" value="Unassembled WGS sequence"/>
</dbReference>
<reference evidence="2 3" key="1">
    <citation type="journal article" date="2015" name="Mol. Plant Microbe Interact.">
        <title>Genome, transcriptome, and functional analyses of Penicillium expansum provide new insights into secondary metabolism and pathogenicity.</title>
        <authorList>
            <person name="Ballester A.R."/>
            <person name="Marcet-Houben M."/>
            <person name="Levin E."/>
            <person name="Sela N."/>
            <person name="Selma-Lazaro C."/>
            <person name="Carmona L."/>
            <person name="Wisniewski M."/>
            <person name="Droby S."/>
            <person name="Gonzalez-Candelas L."/>
            <person name="Gabaldon T."/>
        </authorList>
    </citation>
    <scope>NUCLEOTIDE SEQUENCE [LARGE SCALE GENOMIC DNA]</scope>
    <source>
        <strain evidence="2 3">MD-8</strain>
    </source>
</reference>
<dbReference type="InterPro" id="IPR038770">
    <property type="entry name" value="Na+/solute_symporter_sf"/>
</dbReference>
<dbReference type="OrthoDB" id="188035at2759"/>
<dbReference type="InterPro" id="IPR016833">
    <property type="entry name" value="Put_Na-Bile_cotransptr"/>
</dbReference>
<dbReference type="GeneID" id="27676903"/>
<keyword evidence="3" id="KW-1185">Reference proteome</keyword>
<feature type="transmembrane region" description="Helical" evidence="1">
    <location>
        <begin position="155"/>
        <end position="181"/>
    </location>
</feature>
<keyword evidence="1" id="KW-0812">Transmembrane</keyword>